<reference evidence="10" key="1">
    <citation type="journal article" date="2019" name="Int. J. Syst. Evol. Microbiol.">
        <title>The Global Catalogue of Microorganisms (GCM) 10K type strain sequencing project: providing services to taxonomists for standard genome sequencing and annotation.</title>
        <authorList>
            <consortium name="The Broad Institute Genomics Platform"/>
            <consortium name="The Broad Institute Genome Sequencing Center for Infectious Disease"/>
            <person name="Wu L."/>
            <person name="Ma J."/>
        </authorList>
    </citation>
    <scope>NUCLEOTIDE SEQUENCE [LARGE SCALE GENOMIC DNA]</scope>
    <source>
        <strain evidence="10">JCM 3389</strain>
    </source>
</reference>
<feature type="transmembrane region" description="Helical" evidence="7">
    <location>
        <begin position="99"/>
        <end position="117"/>
    </location>
</feature>
<comment type="similarity">
    <text evidence="2">Belongs to the major facilitator superfamily.</text>
</comment>
<feature type="transmembrane region" description="Helical" evidence="7">
    <location>
        <begin position="75"/>
        <end position="93"/>
    </location>
</feature>
<dbReference type="PANTHER" id="PTHR23514">
    <property type="entry name" value="BYPASS OF STOP CODON PROTEIN 6"/>
    <property type="match status" value="1"/>
</dbReference>
<name>A0ABW4XYX8_9FLAO</name>
<comment type="subcellular location">
    <subcellularLocation>
        <location evidence="1">Endomembrane system</location>
        <topology evidence="1">Multi-pass membrane protein</topology>
    </subcellularLocation>
</comment>
<proteinExistence type="inferred from homology"/>
<dbReference type="PANTHER" id="PTHR23514:SF3">
    <property type="entry name" value="BYPASS OF STOP CODON PROTEIN 6"/>
    <property type="match status" value="1"/>
</dbReference>
<protein>
    <submittedName>
        <fullName evidence="9">MFS transporter</fullName>
    </submittedName>
</protein>
<evidence type="ECO:0000313" key="10">
    <source>
        <dbReference type="Proteomes" id="UP001597342"/>
    </source>
</evidence>
<feature type="domain" description="Major facilitator superfamily (MFS) profile" evidence="8">
    <location>
        <begin position="9"/>
        <end position="398"/>
    </location>
</feature>
<feature type="transmembrane region" description="Helical" evidence="7">
    <location>
        <begin position="138"/>
        <end position="155"/>
    </location>
</feature>
<keyword evidence="6 7" id="KW-0472">Membrane</keyword>
<evidence type="ECO:0000256" key="6">
    <source>
        <dbReference type="ARBA" id="ARBA00023136"/>
    </source>
</evidence>
<evidence type="ECO:0000259" key="8">
    <source>
        <dbReference type="PROSITE" id="PS50850"/>
    </source>
</evidence>
<keyword evidence="10" id="KW-1185">Reference proteome</keyword>
<dbReference type="InterPro" id="IPR011701">
    <property type="entry name" value="MFS"/>
</dbReference>
<dbReference type="SUPFAM" id="SSF103473">
    <property type="entry name" value="MFS general substrate transporter"/>
    <property type="match status" value="1"/>
</dbReference>
<keyword evidence="4 7" id="KW-0812">Transmembrane</keyword>
<feature type="transmembrane region" description="Helical" evidence="7">
    <location>
        <begin position="321"/>
        <end position="339"/>
    </location>
</feature>
<keyword evidence="3" id="KW-0813">Transport</keyword>
<feature type="transmembrane region" description="Helical" evidence="7">
    <location>
        <begin position="9"/>
        <end position="30"/>
    </location>
</feature>
<evidence type="ECO:0000256" key="1">
    <source>
        <dbReference type="ARBA" id="ARBA00004127"/>
    </source>
</evidence>
<dbReference type="PROSITE" id="PS50850">
    <property type="entry name" value="MFS"/>
    <property type="match status" value="1"/>
</dbReference>
<feature type="transmembrane region" description="Helical" evidence="7">
    <location>
        <begin position="290"/>
        <end position="309"/>
    </location>
</feature>
<dbReference type="InterPro" id="IPR051788">
    <property type="entry name" value="MFS_Transporter"/>
</dbReference>
<evidence type="ECO:0000256" key="3">
    <source>
        <dbReference type="ARBA" id="ARBA00022448"/>
    </source>
</evidence>
<gene>
    <name evidence="9" type="ORF">ACFSJE_11315</name>
</gene>
<dbReference type="Proteomes" id="UP001597342">
    <property type="component" value="Unassembled WGS sequence"/>
</dbReference>
<dbReference type="InterPro" id="IPR036259">
    <property type="entry name" value="MFS_trans_sf"/>
</dbReference>
<evidence type="ECO:0000256" key="7">
    <source>
        <dbReference type="SAM" id="Phobius"/>
    </source>
</evidence>
<feature type="transmembrane region" description="Helical" evidence="7">
    <location>
        <begin position="239"/>
        <end position="256"/>
    </location>
</feature>
<sequence length="412" mass="45000">MKQVNKNQIFIAACISLVVTAMTFAIRAGILTQLGEEFEISNEKLGWINSMAFFGFPVAMIIGGLLYNKLGAKKIMVAAFFSHLLGLLLTIFAGGFWTLIISTFFIGFANGAVEAACNPMIADMYTKNRTAMLNKFHVWFPGGIVIGSLISKFMTDFGMGWQLQIGVMLIPTLIYGYMFFKQELPESEHIEKDTATNIKSLLDPLFIFILICMTLTAISEFGPQQWVETILGNSGASPMLVLAMVTGIMALGRYFAGPIVHRLNPIGVLLMSAIITTAAVYSMSIAEGSMIYLAAVLFALGVCYFWPTMIGFTSEYLPKTGALGMSLVGGAGMFSTSIWQPVIGSWLDNAKETAISSGIAEEIAELSAGKATLGKMMFFPLTVGVLFLILFMFRKKLEERRVPQGHTSEEIV</sequence>
<evidence type="ECO:0000256" key="4">
    <source>
        <dbReference type="ARBA" id="ARBA00022692"/>
    </source>
</evidence>
<evidence type="ECO:0000256" key="2">
    <source>
        <dbReference type="ARBA" id="ARBA00008335"/>
    </source>
</evidence>
<dbReference type="Gene3D" id="1.20.1250.20">
    <property type="entry name" value="MFS general substrate transporter like domains"/>
    <property type="match status" value="2"/>
</dbReference>
<dbReference type="Pfam" id="PF07690">
    <property type="entry name" value="MFS_1"/>
    <property type="match status" value="1"/>
</dbReference>
<evidence type="ECO:0000256" key="5">
    <source>
        <dbReference type="ARBA" id="ARBA00022989"/>
    </source>
</evidence>
<evidence type="ECO:0000313" key="9">
    <source>
        <dbReference type="EMBL" id="MFD2100368.1"/>
    </source>
</evidence>
<keyword evidence="5 7" id="KW-1133">Transmembrane helix</keyword>
<accession>A0ABW4XYX8</accession>
<feature type="transmembrane region" description="Helical" evidence="7">
    <location>
        <begin position="263"/>
        <end position="284"/>
    </location>
</feature>
<dbReference type="InterPro" id="IPR020846">
    <property type="entry name" value="MFS_dom"/>
</dbReference>
<feature type="transmembrane region" description="Helical" evidence="7">
    <location>
        <begin position="201"/>
        <end position="219"/>
    </location>
</feature>
<feature type="transmembrane region" description="Helical" evidence="7">
    <location>
        <begin position="376"/>
        <end position="393"/>
    </location>
</feature>
<dbReference type="RefSeq" id="WP_379831082.1">
    <property type="nucleotide sequence ID" value="NZ_JBHUHU010000003.1"/>
</dbReference>
<feature type="transmembrane region" description="Helical" evidence="7">
    <location>
        <begin position="50"/>
        <end position="68"/>
    </location>
</feature>
<comment type="caution">
    <text evidence="9">The sequence shown here is derived from an EMBL/GenBank/DDBJ whole genome shotgun (WGS) entry which is preliminary data.</text>
</comment>
<organism evidence="9 10">
    <name type="scientific">Flagellimonas iocasae</name>
    <dbReference type="NCBI Taxonomy" id="2055905"/>
    <lineage>
        <taxon>Bacteria</taxon>
        <taxon>Pseudomonadati</taxon>
        <taxon>Bacteroidota</taxon>
        <taxon>Flavobacteriia</taxon>
        <taxon>Flavobacteriales</taxon>
        <taxon>Flavobacteriaceae</taxon>
        <taxon>Flagellimonas</taxon>
    </lineage>
</organism>
<feature type="transmembrane region" description="Helical" evidence="7">
    <location>
        <begin position="161"/>
        <end position="180"/>
    </location>
</feature>
<dbReference type="EMBL" id="JBHUHU010000003">
    <property type="protein sequence ID" value="MFD2100368.1"/>
    <property type="molecule type" value="Genomic_DNA"/>
</dbReference>